<dbReference type="KEGG" id="cser:CCO03_18310"/>
<evidence type="ECO:0000256" key="3">
    <source>
        <dbReference type="ARBA" id="ARBA00023136"/>
    </source>
</evidence>
<protein>
    <submittedName>
        <fullName evidence="6">MFS transporter</fullName>
    </submittedName>
</protein>
<keyword evidence="3 4" id="KW-0472">Membrane</keyword>
<keyword evidence="1 4" id="KW-0812">Transmembrane</keyword>
<dbReference type="RefSeq" id="WP_087283419.1">
    <property type="nucleotide sequence ID" value="NZ_CP021455.1"/>
</dbReference>
<evidence type="ECO:0000313" key="6">
    <source>
        <dbReference type="EMBL" id="ARU06356.1"/>
    </source>
</evidence>
<dbReference type="Proteomes" id="UP000196138">
    <property type="component" value="Chromosome"/>
</dbReference>
<dbReference type="SUPFAM" id="SSF103473">
    <property type="entry name" value="MFS general substrate transporter"/>
    <property type="match status" value="1"/>
</dbReference>
<dbReference type="GO" id="GO:0022857">
    <property type="term" value="F:transmembrane transporter activity"/>
    <property type="evidence" value="ECO:0007669"/>
    <property type="project" value="InterPro"/>
</dbReference>
<dbReference type="EMBL" id="CP021455">
    <property type="protein sequence ID" value="ARU06356.1"/>
    <property type="molecule type" value="Genomic_DNA"/>
</dbReference>
<evidence type="ECO:0000256" key="2">
    <source>
        <dbReference type="ARBA" id="ARBA00022989"/>
    </source>
</evidence>
<feature type="transmembrane region" description="Helical" evidence="4">
    <location>
        <begin position="381"/>
        <end position="398"/>
    </location>
</feature>
<dbReference type="OrthoDB" id="8724598at2"/>
<feature type="transmembrane region" description="Helical" evidence="4">
    <location>
        <begin position="288"/>
        <end position="307"/>
    </location>
</feature>
<dbReference type="AlphaFoldDB" id="A0A1Y0ES03"/>
<dbReference type="InterPro" id="IPR036259">
    <property type="entry name" value="MFS_trans_sf"/>
</dbReference>
<dbReference type="Gene3D" id="1.20.1250.20">
    <property type="entry name" value="MFS general substrate transporter like domains"/>
    <property type="match status" value="2"/>
</dbReference>
<dbReference type="InterPro" id="IPR011701">
    <property type="entry name" value="MFS"/>
</dbReference>
<dbReference type="PANTHER" id="PTHR23527">
    <property type="entry name" value="BLL3282 PROTEIN"/>
    <property type="match status" value="1"/>
</dbReference>
<feature type="transmembrane region" description="Helical" evidence="4">
    <location>
        <begin position="87"/>
        <end position="118"/>
    </location>
</feature>
<dbReference type="InterPro" id="IPR052952">
    <property type="entry name" value="MFS-Transporter"/>
</dbReference>
<feature type="transmembrane region" description="Helical" evidence="4">
    <location>
        <begin position="346"/>
        <end position="369"/>
    </location>
</feature>
<feature type="transmembrane region" description="Helical" evidence="4">
    <location>
        <begin position="47"/>
        <end position="67"/>
    </location>
</feature>
<evidence type="ECO:0000259" key="5">
    <source>
        <dbReference type="PROSITE" id="PS50850"/>
    </source>
</evidence>
<feature type="transmembrane region" description="Helical" evidence="4">
    <location>
        <begin position="166"/>
        <end position="187"/>
    </location>
</feature>
<dbReference type="InterPro" id="IPR020846">
    <property type="entry name" value="MFS_dom"/>
</dbReference>
<proteinExistence type="predicted"/>
<feature type="domain" description="Major facilitator superfamily (MFS) profile" evidence="5">
    <location>
        <begin position="18"/>
        <end position="401"/>
    </location>
</feature>
<feature type="transmembrane region" description="Helical" evidence="4">
    <location>
        <begin position="15"/>
        <end position="40"/>
    </location>
</feature>
<organism evidence="6 7">
    <name type="scientific">Comamonas serinivorans</name>
    <dbReference type="NCBI Taxonomy" id="1082851"/>
    <lineage>
        <taxon>Bacteria</taxon>
        <taxon>Pseudomonadati</taxon>
        <taxon>Pseudomonadota</taxon>
        <taxon>Betaproteobacteria</taxon>
        <taxon>Burkholderiales</taxon>
        <taxon>Comamonadaceae</taxon>
        <taxon>Comamonas</taxon>
    </lineage>
</organism>
<dbReference type="Pfam" id="PF07690">
    <property type="entry name" value="MFS_1"/>
    <property type="match status" value="1"/>
</dbReference>
<evidence type="ECO:0000256" key="4">
    <source>
        <dbReference type="SAM" id="Phobius"/>
    </source>
</evidence>
<name>A0A1Y0ES03_9BURK</name>
<accession>A0A1Y0ES03</accession>
<keyword evidence="2 4" id="KW-1133">Transmembrane helix</keyword>
<evidence type="ECO:0000256" key="1">
    <source>
        <dbReference type="ARBA" id="ARBA00022692"/>
    </source>
</evidence>
<keyword evidence="7" id="KW-1185">Reference proteome</keyword>
<feature type="transmembrane region" description="Helical" evidence="4">
    <location>
        <begin position="313"/>
        <end position="334"/>
    </location>
</feature>
<reference evidence="6 7" key="1">
    <citation type="submission" date="2017-05" db="EMBL/GenBank/DDBJ databases">
        <authorList>
            <person name="Song R."/>
            <person name="Chenine A.L."/>
            <person name="Ruprecht R.M."/>
        </authorList>
    </citation>
    <scope>NUCLEOTIDE SEQUENCE [LARGE SCALE GENOMIC DNA]</scope>
    <source>
        <strain evidence="6 7">DSM 26136</strain>
    </source>
</reference>
<evidence type="ECO:0000313" key="7">
    <source>
        <dbReference type="Proteomes" id="UP000196138"/>
    </source>
</evidence>
<gene>
    <name evidence="6" type="ORF">CCO03_18310</name>
</gene>
<sequence>MSLPQTQPPHPPTGVWGTLTITLAIQSMVAMALLSLPVIASEVAPQLGVAVSWVGGYVALAYVAAMLSSLGSGALVKRFGAIRASQLGLLACAAGLALSAVPHVGVMALGALAVGMGYGPITPASSHLLAQSTPPHRMALVFSLKQTGVPLGGLLAGASVPGLSLWLGWSGALLAVAAVSVVLAGVAQPLRAALDADRQPHARLGGAALSEPVRLVLGEPTLARLAACSFVFSATQLALTAYLSTFLTHDLGVGLVLAGLWLSWAQTGGVLGRVAWGYVADRWLGPRWTLIGLALLMAACALATANLQMSWPLWAIGVLLVAFGASAVGWNGVYLSEVARQAPTGLASMATGGTLAITFMGNVFGPTAFGWLGAQVGHFRLGYALLAAPILVCALLLWRTPALGGLARRGGS</sequence>
<dbReference type="PANTHER" id="PTHR23527:SF1">
    <property type="entry name" value="BLL3282 PROTEIN"/>
    <property type="match status" value="1"/>
</dbReference>
<dbReference type="PROSITE" id="PS50850">
    <property type="entry name" value="MFS"/>
    <property type="match status" value="1"/>
</dbReference>